<proteinExistence type="predicted"/>
<dbReference type="EMBL" id="LIBB01000152">
    <property type="protein sequence ID" value="KRO71669.1"/>
    <property type="molecule type" value="Genomic_DNA"/>
</dbReference>
<reference evidence="2 3" key="1">
    <citation type="submission" date="2015-10" db="EMBL/GenBank/DDBJ databases">
        <title>Metagenome-Assembled Genomes uncover a global brackish microbiome.</title>
        <authorList>
            <person name="Hugerth L.W."/>
            <person name="Larsson J."/>
            <person name="Alneberg J."/>
            <person name="Lindh M.V."/>
            <person name="Legrand C."/>
            <person name="Pinhassi J."/>
            <person name="Andersson A.F."/>
        </authorList>
    </citation>
    <scope>NUCLEOTIDE SEQUENCE [LARGE SCALE GENOMIC DNA]</scope>
    <source>
        <strain evidence="2">BACL4 MAG-120507-bin80</strain>
    </source>
</reference>
<feature type="transmembrane region" description="Helical" evidence="1">
    <location>
        <begin position="44"/>
        <end position="66"/>
    </location>
</feature>
<dbReference type="AlphaFoldDB" id="A0A0R2S9T9"/>
<evidence type="ECO:0000313" key="3">
    <source>
        <dbReference type="Proteomes" id="UP000051934"/>
    </source>
</evidence>
<evidence type="ECO:0008006" key="4">
    <source>
        <dbReference type="Google" id="ProtNLM"/>
    </source>
</evidence>
<gene>
    <name evidence="2" type="ORF">ABR69_06665</name>
</gene>
<dbReference type="Proteomes" id="UP000051934">
    <property type="component" value="Unassembled WGS sequence"/>
</dbReference>
<keyword evidence="1" id="KW-0472">Membrane</keyword>
<sequence length="124" mass="13102">MNKILSVLVLLPAVLFVVTGLRWLIDPAGIAPEFGLVLGEGLGLSSQVGDMSGFFLTLGICILVALVSGRRAWYYPPALLLLLTAVGRVIAWLLHDAALASQIGVEVVVAVILLVASRRLAQEA</sequence>
<comment type="caution">
    <text evidence="2">The sequence shown here is derived from an EMBL/GenBank/DDBJ whole genome shotgun (WGS) entry which is preliminary data.</text>
</comment>
<evidence type="ECO:0000256" key="1">
    <source>
        <dbReference type="SAM" id="Phobius"/>
    </source>
</evidence>
<keyword evidence="1" id="KW-0812">Transmembrane</keyword>
<feature type="transmembrane region" description="Helical" evidence="1">
    <location>
        <begin position="73"/>
        <end position="93"/>
    </location>
</feature>
<organism evidence="2 3">
    <name type="scientific">OM182 bacterium BACL3 MAG-120507-bin80</name>
    <dbReference type="NCBI Taxonomy" id="1655577"/>
    <lineage>
        <taxon>Bacteria</taxon>
        <taxon>Pseudomonadati</taxon>
        <taxon>Pseudomonadota</taxon>
        <taxon>Gammaproteobacteria</taxon>
        <taxon>OMG group</taxon>
        <taxon>OM182 clade</taxon>
    </lineage>
</organism>
<accession>A0A0R2S9T9</accession>
<feature type="transmembrane region" description="Helical" evidence="1">
    <location>
        <begin position="99"/>
        <end position="116"/>
    </location>
</feature>
<name>A0A0R2S9T9_9GAMM</name>
<keyword evidence="1" id="KW-1133">Transmembrane helix</keyword>
<evidence type="ECO:0000313" key="2">
    <source>
        <dbReference type="EMBL" id="KRO71669.1"/>
    </source>
</evidence>
<protein>
    <recommendedName>
        <fullName evidence="4">DUF4345 domain-containing protein</fullName>
    </recommendedName>
</protein>